<organism evidence="1 2">
    <name type="scientific">Sporosarcina gallistercoris</name>
    <dbReference type="NCBI Taxonomy" id="2762245"/>
    <lineage>
        <taxon>Bacteria</taxon>
        <taxon>Bacillati</taxon>
        <taxon>Bacillota</taxon>
        <taxon>Bacilli</taxon>
        <taxon>Bacillales</taxon>
        <taxon>Caryophanaceae</taxon>
        <taxon>Sporosarcina</taxon>
    </lineage>
</organism>
<dbReference type="Pfam" id="PF04464">
    <property type="entry name" value="Glyphos_transf"/>
    <property type="match status" value="1"/>
</dbReference>
<keyword evidence="2" id="KW-1185">Reference proteome</keyword>
<dbReference type="PANTHER" id="PTHR37316:SF3">
    <property type="entry name" value="TEICHOIC ACID GLYCEROL-PHOSPHATE TRANSFERASE"/>
    <property type="match status" value="1"/>
</dbReference>
<dbReference type="InterPro" id="IPR007554">
    <property type="entry name" value="Glycerophosphate_synth"/>
</dbReference>
<gene>
    <name evidence="1" type="ORF">H9659_07050</name>
</gene>
<dbReference type="Proteomes" id="UP000659496">
    <property type="component" value="Unassembled WGS sequence"/>
</dbReference>
<dbReference type="SUPFAM" id="SSF53756">
    <property type="entry name" value="UDP-Glycosyltransferase/glycogen phosphorylase"/>
    <property type="match status" value="1"/>
</dbReference>
<evidence type="ECO:0000313" key="2">
    <source>
        <dbReference type="Proteomes" id="UP000659496"/>
    </source>
</evidence>
<dbReference type="Gene3D" id="3.40.50.12580">
    <property type="match status" value="1"/>
</dbReference>
<dbReference type="InterPro" id="IPR043148">
    <property type="entry name" value="TagF_C"/>
</dbReference>
<dbReference type="InterPro" id="IPR051612">
    <property type="entry name" value="Teichoic_Acid_Biosynth"/>
</dbReference>
<sequence>MELKRKKPFQKLTVWIKVSLAYLAVKLLPQKPSLPIILVGGNLGEKYEDNASAFHEYLMKNFQEDYRIHWMYDPDTSYVQEKGIEHAVPLGSFKNYLLFFRAAYTVHGHSLMYDIAPGIDKFIFWNKKTIMIHISHGIECFKKILINPEDVPLLERCDVFNCASQYEKSIKKEEWGMPEEKLAVTGMARFDRLPYNHPVTEVKTIMVMMTWRETLFGLSEAEFLESEYFQATEKLLNHGVLNRLVTEHDVTLKVVLHPFMKPFESYFTSFGSSRQHIEFKTYDEISIQEEILYTDMLITDYSSIFWDFVYMNRPVIFYTFDQESFLKMRGSYLDLDEDLLGWKADTAEEVIHSLIRILEQGQTENPRFDELSSYIDYTDRKNCERLANHIFSLTPGERVQSASR</sequence>
<dbReference type="EMBL" id="JACSQY010000004">
    <property type="protein sequence ID" value="MBD7908079.1"/>
    <property type="molecule type" value="Genomic_DNA"/>
</dbReference>
<protein>
    <submittedName>
        <fullName evidence="1">CDP-glycerol glycerophosphotransferase family protein</fullName>
    </submittedName>
</protein>
<dbReference type="RefSeq" id="WP_191689234.1">
    <property type="nucleotide sequence ID" value="NZ_JACSQY010000004.1"/>
</dbReference>
<dbReference type="PANTHER" id="PTHR37316">
    <property type="entry name" value="TEICHOIC ACID GLYCEROL-PHOSPHATE PRIMASE"/>
    <property type="match status" value="1"/>
</dbReference>
<reference evidence="1 2" key="1">
    <citation type="submission" date="2020-08" db="EMBL/GenBank/DDBJ databases">
        <title>A Genomic Blueprint of the Chicken Gut Microbiome.</title>
        <authorList>
            <person name="Gilroy R."/>
            <person name="Ravi A."/>
            <person name="Getino M."/>
            <person name="Pursley I."/>
            <person name="Horton D.L."/>
            <person name="Alikhan N.-F."/>
            <person name="Baker D."/>
            <person name="Gharbi K."/>
            <person name="Hall N."/>
            <person name="Watson M."/>
            <person name="Adriaenssens E.M."/>
            <person name="Foster-Nyarko E."/>
            <person name="Jarju S."/>
            <person name="Secka A."/>
            <person name="Antonio M."/>
            <person name="Oren A."/>
            <person name="Chaudhuri R."/>
            <person name="La Ragione R.M."/>
            <person name="Hildebrand F."/>
            <person name="Pallen M.J."/>
        </authorList>
    </citation>
    <scope>NUCLEOTIDE SEQUENCE [LARGE SCALE GENOMIC DNA]</scope>
    <source>
        <strain evidence="1 2">Sa3CUA8</strain>
    </source>
</reference>
<comment type="caution">
    <text evidence="1">The sequence shown here is derived from an EMBL/GenBank/DDBJ whole genome shotgun (WGS) entry which is preliminary data.</text>
</comment>
<name>A0ABR8PJ24_9BACL</name>
<proteinExistence type="predicted"/>
<evidence type="ECO:0000313" key="1">
    <source>
        <dbReference type="EMBL" id="MBD7908079.1"/>
    </source>
</evidence>
<accession>A0ABR8PJ24</accession>